<evidence type="ECO:0000256" key="1">
    <source>
        <dbReference type="ARBA" id="ARBA00008857"/>
    </source>
</evidence>
<dbReference type="InterPro" id="IPR011010">
    <property type="entry name" value="DNA_brk_join_enz"/>
</dbReference>
<dbReference type="InterPro" id="IPR002104">
    <property type="entry name" value="Integrase_catalytic"/>
</dbReference>
<keyword evidence="3" id="KW-0238">DNA-binding</keyword>
<dbReference type="Proteomes" id="UP000530564">
    <property type="component" value="Unassembled WGS sequence"/>
</dbReference>
<evidence type="ECO:0000313" key="8">
    <source>
        <dbReference type="Proteomes" id="UP000530564"/>
    </source>
</evidence>
<protein>
    <submittedName>
        <fullName evidence="7">Integrase</fullName>
    </submittedName>
</protein>
<accession>A0A840A0E2</accession>
<organism evidence="7 8">
    <name type="scientific">Phenylobacterium haematophilum</name>
    <dbReference type="NCBI Taxonomy" id="98513"/>
    <lineage>
        <taxon>Bacteria</taxon>
        <taxon>Pseudomonadati</taxon>
        <taxon>Pseudomonadota</taxon>
        <taxon>Alphaproteobacteria</taxon>
        <taxon>Caulobacterales</taxon>
        <taxon>Caulobacteraceae</taxon>
        <taxon>Phenylobacterium</taxon>
    </lineage>
</organism>
<dbReference type="GO" id="GO:0003677">
    <property type="term" value="F:DNA binding"/>
    <property type="evidence" value="ECO:0007669"/>
    <property type="project" value="UniProtKB-KW"/>
</dbReference>
<reference evidence="7 8" key="1">
    <citation type="submission" date="2020-08" db="EMBL/GenBank/DDBJ databases">
        <title>Genomic Encyclopedia of Type Strains, Phase IV (KMG-IV): sequencing the most valuable type-strain genomes for metagenomic binning, comparative biology and taxonomic classification.</title>
        <authorList>
            <person name="Goeker M."/>
        </authorList>
    </citation>
    <scope>NUCLEOTIDE SEQUENCE [LARGE SCALE GENOMIC DNA]</scope>
    <source>
        <strain evidence="7 8">DSM 21793</strain>
    </source>
</reference>
<dbReference type="PANTHER" id="PTHR30349">
    <property type="entry name" value="PHAGE INTEGRASE-RELATED"/>
    <property type="match status" value="1"/>
</dbReference>
<keyword evidence="2" id="KW-0229">DNA integration</keyword>
<dbReference type="AlphaFoldDB" id="A0A840A0E2"/>
<dbReference type="PANTHER" id="PTHR30349:SF41">
    <property type="entry name" value="INTEGRASE_RECOMBINASE PROTEIN MJ0367-RELATED"/>
    <property type="match status" value="1"/>
</dbReference>
<proteinExistence type="inferred from homology"/>
<gene>
    <name evidence="7" type="ORF">GGQ61_002146</name>
</gene>
<evidence type="ECO:0000256" key="3">
    <source>
        <dbReference type="ARBA" id="ARBA00023125"/>
    </source>
</evidence>
<evidence type="ECO:0000313" key="7">
    <source>
        <dbReference type="EMBL" id="MBB3891429.1"/>
    </source>
</evidence>
<dbReference type="PROSITE" id="PS51898">
    <property type="entry name" value="TYR_RECOMBINASE"/>
    <property type="match status" value="1"/>
</dbReference>
<name>A0A840A0E2_9CAUL</name>
<sequence length="443" mass="50614">MTTRTPSAAAESHTIMDGRVHVYRRPNTRYWQCSVFLGGRNHRVTTRQDNIVLALEFARDWSLDRFAEDRVRRRGGQVVEAADAAPALAEPDRRTAHVRRRAGVRTFREAASAFVSEYEIMTLGERNAEHVASKSRHLDLYLLPFFGDCGLDEVTAGRIQEYRVHRLKPPAGPEGRARAPKGRKRVFKRPARSTLHKELVTLRQVLKSANRKGWISALPDMSAPYKASGKVSHRAWFSPEEYKRLYEATRERARNPKNERWRGECEQFHDYVLFMVNTGLRPDEACRLEFRDVQVVVDDNTGERILEIEVRGKRGVGFCKSMPGAVLPFQRVKKRKDGKPTDLVFGKVQRELLNAVLHELALKTDRDGNPRTAYSLRHTYICLRLMEGADIYQIAKNCRTSVEMIEKFYATHIKNTLDAAAINVRKKPKPRKGPSAARALANA</sequence>
<dbReference type="EMBL" id="JACIDK010000002">
    <property type="protein sequence ID" value="MBB3891429.1"/>
    <property type="molecule type" value="Genomic_DNA"/>
</dbReference>
<evidence type="ECO:0000256" key="2">
    <source>
        <dbReference type="ARBA" id="ARBA00022908"/>
    </source>
</evidence>
<evidence type="ECO:0000259" key="6">
    <source>
        <dbReference type="PROSITE" id="PS51898"/>
    </source>
</evidence>
<keyword evidence="4" id="KW-0233">DNA recombination</keyword>
<comment type="similarity">
    <text evidence="1">Belongs to the 'phage' integrase family.</text>
</comment>
<evidence type="ECO:0000256" key="5">
    <source>
        <dbReference type="SAM" id="MobiDB-lite"/>
    </source>
</evidence>
<dbReference type="Gene3D" id="1.10.150.130">
    <property type="match status" value="1"/>
</dbReference>
<dbReference type="GO" id="GO:0015074">
    <property type="term" value="P:DNA integration"/>
    <property type="evidence" value="ECO:0007669"/>
    <property type="project" value="UniProtKB-KW"/>
</dbReference>
<dbReference type="RefSeq" id="WP_221220936.1">
    <property type="nucleotide sequence ID" value="NZ_JACIDK010000002.1"/>
</dbReference>
<dbReference type="Gene3D" id="1.10.443.10">
    <property type="entry name" value="Intergrase catalytic core"/>
    <property type="match status" value="1"/>
</dbReference>
<dbReference type="SUPFAM" id="SSF56349">
    <property type="entry name" value="DNA breaking-rejoining enzymes"/>
    <property type="match status" value="1"/>
</dbReference>
<feature type="domain" description="Tyr recombinase" evidence="6">
    <location>
        <begin position="232"/>
        <end position="423"/>
    </location>
</feature>
<dbReference type="InterPro" id="IPR013762">
    <property type="entry name" value="Integrase-like_cat_sf"/>
</dbReference>
<dbReference type="InterPro" id="IPR050090">
    <property type="entry name" value="Tyrosine_recombinase_XerCD"/>
</dbReference>
<dbReference type="GO" id="GO:0006310">
    <property type="term" value="P:DNA recombination"/>
    <property type="evidence" value="ECO:0007669"/>
    <property type="project" value="UniProtKB-KW"/>
</dbReference>
<keyword evidence="8" id="KW-1185">Reference proteome</keyword>
<feature type="region of interest" description="Disordered" evidence="5">
    <location>
        <begin position="168"/>
        <end position="187"/>
    </location>
</feature>
<evidence type="ECO:0000256" key="4">
    <source>
        <dbReference type="ARBA" id="ARBA00023172"/>
    </source>
</evidence>
<feature type="compositionally biased region" description="Basic residues" evidence="5">
    <location>
        <begin position="178"/>
        <end position="187"/>
    </location>
</feature>
<comment type="caution">
    <text evidence="7">The sequence shown here is derived from an EMBL/GenBank/DDBJ whole genome shotgun (WGS) entry which is preliminary data.</text>
</comment>
<dbReference type="InterPro" id="IPR010998">
    <property type="entry name" value="Integrase_recombinase_N"/>
</dbReference>